<dbReference type="RefSeq" id="WP_162952317.1">
    <property type="nucleotide sequence ID" value="NZ_CP032698.1"/>
</dbReference>
<name>A0A387H373_9ACTN</name>
<reference evidence="1 2" key="1">
    <citation type="submission" date="2018-10" db="EMBL/GenBank/DDBJ databases">
        <title>Relationship between Morphology and Antimicrobial Activity in Streptomyces.</title>
        <authorList>
            <person name="Kang H.J."/>
            <person name="Kim S.B."/>
        </authorList>
    </citation>
    <scope>NUCLEOTIDE SEQUENCE [LARGE SCALE GENOMIC DNA]</scope>
    <source>
        <strain evidence="1 2">BH38</strain>
    </source>
</reference>
<dbReference type="EMBL" id="CP032698">
    <property type="protein sequence ID" value="AYG78125.1"/>
    <property type="molecule type" value="Genomic_DNA"/>
</dbReference>
<protein>
    <submittedName>
        <fullName evidence="1">Uncharacterized protein</fullName>
    </submittedName>
</protein>
<dbReference type="Proteomes" id="UP000271554">
    <property type="component" value="Chromosome"/>
</dbReference>
<organism evidence="1 2">
    <name type="scientific">Streptomyces hundungensis</name>
    <dbReference type="NCBI Taxonomy" id="1077946"/>
    <lineage>
        <taxon>Bacteria</taxon>
        <taxon>Bacillati</taxon>
        <taxon>Actinomycetota</taxon>
        <taxon>Actinomycetes</taxon>
        <taxon>Kitasatosporales</taxon>
        <taxon>Streptomycetaceae</taxon>
        <taxon>Streptomyces</taxon>
    </lineage>
</organism>
<dbReference type="KEGG" id="shun:DWB77_00232"/>
<sequence>MHVHITLFEGPDPLDVIARYGALAADGMATAGTVVEELASAQVPWR</sequence>
<evidence type="ECO:0000313" key="2">
    <source>
        <dbReference type="Proteomes" id="UP000271554"/>
    </source>
</evidence>
<dbReference type="AlphaFoldDB" id="A0A387H373"/>
<keyword evidence="2" id="KW-1185">Reference proteome</keyword>
<evidence type="ECO:0000313" key="1">
    <source>
        <dbReference type="EMBL" id="AYG78125.1"/>
    </source>
</evidence>
<proteinExistence type="predicted"/>
<accession>A0A387H373</accession>
<gene>
    <name evidence="1" type="ORF">DWB77_00232</name>
</gene>